<sequence length="85" mass="10212">AEAEFIMSSTPKIRKCFCTNRRTMERHRLDGFNKSNYETIDKSLRKRFKKHKIYEPDDLPSKVDLRRWMPTVKDQGDLASWYVAE</sequence>
<dbReference type="Proteomes" id="UP000681967">
    <property type="component" value="Unassembled WGS sequence"/>
</dbReference>
<evidence type="ECO:0000313" key="2">
    <source>
        <dbReference type="Proteomes" id="UP000681967"/>
    </source>
</evidence>
<dbReference type="AlphaFoldDB" id="A0A8S3G7M6"/>
<comment type="caution">
    <text evidence="1">The sequence shown here is derived from an EMBL/GenBank/DDBJ whole genome shotgun (WGS) entry which is preliminary data.</text>
</comment>
<reference evidence="1" key="1">
    <citation type="submission" date="2021-02" db="EMBL/GenBank/DDBJ databases">
        <authorList>
            <person name="Nowell W R."/>
        </authorList>
    </citation>
    <scope>NUCLEOTIDE SEQUENCE</scope>
</reference>
<dbReference type="EMBL" id="CAJOBH010261525">
    <property type="protein sequence ID" value="CAF5155942.1"/>
    <property type="molecule type" value="Genomic_DNA"/>
</dbReference>
<organism evidence="1 2">
    <name type="scientific">Rotaria magnacalcarata</name>
    <dbReference type="NCBI Taxonomy" id="392030"/>
    <lineage>
        <taxon>Eukaryota</taxon>
        <taxon>Metazoa</taxon>
        <taxon>Spiralia</taxon>
        <taxon>Gnathifera</taxon>
        <taxon>Rotifera</taxon>
        <taxon>Eurotatoria</taxon>
        <taxon>Bdelloidea</taxon>
        <taxon>Philodinida</taxon>
        <taxon>Philodinidae</taxon>
        <taxon>Rotaria</taxon>
    </lineage>
</organism>
<feature type="non-terminal residue" evidence="1">
    <location>
        <position position="1"/>
    </location>
</feature>
<protein>
    <submittedName>
        <fullName evidence="1">Uncharacterized protein</fullName>
    </submittedName>
</protein>
<gene>
    <name evidence="1" type="ORF">BYL167_LOCUS73413</name>
</gene>
<name>A0A8S3G7M6_9BILA</name>
<evidence type="ECO:0000313" key="1">
    <source>
        <dbReference type="EMBL" id="CAF5155942.1"/>
    </source>
</evidence>
<proteinExistence type="predicted"/>
<accession>A0A8S3G7M6</accession>